<evidence type="ECO:0000313" key="2">
    <source>
        <dbReference type="Proteomes" id="UP000007799"/>
    </source>
</evidence>
<accession>F2UIN5</accession>
<name>F2UIN5_SALR5</name>
<dbReference type="RefSeq" id="XP_004990923.1">
    <property type="nucleotide sequence ID" value="XM_004990866.1"/>
</dbReference>
<dbReference type="EMBL" id="GL832976">
    <property type="protein sequence ID" value="EGD77084.1"/>
    <property type="molecule type" value="Genomic_DNA"/>
</dbReference>
<evidence type="ECO:0000313" key="1">
    <source>
        <dbReference type="EMBL" id="EGD77084.1"/>
    </source>
</evidence>
<dbReference type="InParanoid" id="F2UIN5"/>
<sequence length="299" mass="32420">MLRATRVLRSQASVLAEDIGHKFIFGTIPASSALTEVVEACQSPSDLDEVKKGLFEFRYHGIHVKTGVASALVNKCIDMGETETLVDMLKNKPQYGLFPTPSDYNNLCAHLNDKSEFRQSKSMFDQLVVDRHFSPNVMSYHHVSRAMLCTGTTSMCTKLLAYVTAGQADGVRMTANTMHRAAAAAAIRKQQDEAAAYWTTAATSRDVPNDVAVTAACKAIVNAMATNEAGLKKAVNKLISLNTLPPEAAVWFPHIPERNPDIAKAMESAIAALEAAGLNVPDISPLTLPDAEEDEENKE</sequence>
<reference evidence="1" key="1">
    <citation type="submission" date="2009-08" db="EMBL/GenBank/DDBJ databases">
        <title>Annotation of Salpingoeca rosetta.</title>
        <authorList>
            <consortium name="The Broad Institute Genome Sequencing Platform"/>
            <person name="Russ C."/>
            <person name="Cuomo C."/>
            <person name="Burger G."/>
            <person name="Gray M.W."/>
            <person name="Holland P.W.H."/>
            <person name="King N."/>
            <person name="Lang F.B.F."/>
            <person name="Roger A.J."/>
            <person name="Ruiz-Trillo I."/>
            <person name="Young S.K."/>
            <person name="Zeng Q."/>
            <person name="Gargeya S."/>
            <person name="Alvarado L."/>
            <person name="Berlin A."/>
            <person name="Chapman S.B."/>
            <person name="Chen Z."/>
            <person name="Freedman E."/>
            <person name="Gellesch M."/>
            <person name="Goldberg J."/>
            <person name="Griggs A."/>
            <person name="Gujja S."/>
            <person name="Heilman E."/>
            <person name="Heiman D."/>
            <person name="Howarth C."/>
            <person name="Mehta T."/>
            <person name="Neiman D."/>
            <person name="Pearson M."/>
            <person name="Roberts A."/>
            <person name="Saif S."/>
            <person name="Shea T."/>
            <person name="Shenoy N."/>
            <person name="Sisk P."/>
            <person name="Stolte C."/>
            <person name="Sykes S."/>
            <person name="White J."/>
            <person name="Yandava C."/>
            <person name="Haas B."/>
            <person name="Nusbaum C."/>
            <person name="Birren B."/>
        </authorList>
    </citation>
    <scope>NUCLEOTIDE SEQUENCE [LARGE SCALE GENOMIC DNA]</scope>
    <source>
        <strain evidence="1">ATCC 50818</strain>
    </source>
</reference>
<keyword evidence="2" id="KW-1185">Reference proteome</keyword>
<organism evidence="2">
    <name type="scientific">Salpingoeca rosetta (strain ATCC 50818 / BSB-021)</name>
    <dbReference type="NCBI Taxonomy" id="946362"/>
    <lineage>
        <taxon>Eukaryota</taxon>
        <taxon>Choanoflagellata</taxon>
        <taxon>Craspedida</taxon>
        <taxon>Salpingoecidae</taxon>
        <taxon>Salpingoeca</taxon>
    </lineage>
</organism>
<dbReference type="InterPro" id="IPR011990">
    <property type="entry name" value="TPR-like_helical_dom_sf"/>
</dbReference>
<dbReference type="Proteomes" id="UP000007799">
    <property type="component" value="Unassembled WGS sequence"/>
</dbReference>
<gene>
    <name evidence="1" type="ORF">PTSG_07423</name>
</gene>
<dbReference type="GeneID" id="16071486"/>
<dbReference type="Gene3D" id="1.25.40.10">
    <property type="entry name" value="Tetratricopeptide repeat domain"/>
    <property type="match status" value="1"/>
</dbReference>
<dbReference type="AlphaFoldDB" id="F2UIN5"/>
<proteinExistence type="predicted"/>
<protein>
    <submittedName>
        <fullName evidence="1">Uncharacterized protein</fullName>
    </submittedName>
</protein>
<dbReference type="OrthoDB" id="19830at2759"/>
<dbReference type="KEGG" id="sre:PTSG_07423"/>